<name>A0A1H6FAT8_9GAMM</name>
<reference evidence="1 2" key="1">
    <citation type="submission" date="2016-10" db="EMBL/GenBank/DDBJ databases">
        <authorList>
            <person name="de Groot N.N."/>
        </authorList>
    </citation>
    <scope>NUCLEOTIDE SEQUENCE [LARGE SCALE GENOMIC DNA]</scope>
    <source>
        <strain evidence="1">MBHS1</strain>
    </source>
</reference>
<evidence type="ECO:0000313" key="2">
    <source>
        <dbReference type="Proteomes" id="UP000236724"/>
    </source>
</evidence>
<organism evidence="1 2">
    <name type="scientific">Candidatus Venteria ishoeyi</name>
    <dbReference type="NCBI Taxonomy" id="1899563"/>
    <lineage>
        <taxon>Bacteria</taxon>
        <taxon>Pseudomonadati</taxon>
        <taxon>Pseudomonadota</taxon>
        <taxon>Gammaproteobacteria</taxon>
        <taxon>Thiotrichales</taxon>
        <taxon>Thiotrichaceae</taxon>
        <taxon>Venteria</taxon>
    </lineage>
</organism>
<accession>A0A1H6FAT8</accession>
<dbReference type="Proteomes" id="UP000236724">
    <property type="component" value="Unassembled WGS sequence"/>
</dbReference>
<gene>
    <name evidence="1" type="ORF">MBHS_01970</name>
</gene>
<dbReference type="EMBL" id="FMSV02000432">
    <property type="protein sequence ID" value="SEH06115.1"/>
    <property type="molecule type" value="Genomic_DNA"/>
</dbReference>
<evidence type="ECO:0000313" key="1">
    <source>
        <dbReference type="EMBL" id="SEH06115.1"/>
    </source>
</evidence>
<dbReference type="RefSeq" id="WP_103919942.1">
    <property type="nucleotide sequence ID" value="NZ_FMSV02000432.1"/>
</dbReference>
<protein>
    <submittedName>
        <fullName evidence="1">Uncharacterized protein</fullName>
    </submittedName>
</protein>
<dbReference type="OrthoDB" id="5573452at2"/>
<dbReference type="AlphaFoldDB" id="A0A1H6FAT8"/>
<proteinExistence type="predicted"/>
<keyword evidence="2" id="KW-1185">Reference proteome</keyword>
<sequence length="86" mass="9811">MQVQLKQDFDEVLEPLGNHAVEFFLAASLYHAHKISFAAAAALAGMGFEEFLMRLREHFDTGFFIADEKPLKSQHPNNPRPISRIR</sequence>